<protein>
    <submittedName>
        <fullName evidence="1">Uncharacterized protein</fullName>
    </submittedName>
</protein>
<dbReference type="RefSeq" id="WP_091511436.1">
    <property type="nucleotide sequence ID" value="NZ_FNFH01000003.1"/>
</dbReference>
<organism evidence="1 2">
    <name type="scientific">Microbulbifer yueqingensis</name>
    <dbReference type="NCBI Taxonomy" id="658219"/>
    <lineage>
        <taxon>Bacteria</taxon>
        <taxon>Pseudomonadati</taxon>
        <taxon>Pseudomonadota</taxon>
        <taxon>Gammaproteobacteria</taxon>
        <taxon>Cellvibrionales</taxon>
        <taxon>Microbulbiferaceae</taxon>
        <taxon>Microbulbifer</taxon>
    </lineage>
</organism>
<dbReference type="AlphaFoldDB" id="A0A1G8ZEA3"/>
<proteinExistence type="predicted"/>
<keyword evidence="2" id="KW-1185">Reference proteome</keyword>
<dbReference type="Proteomes" id="UP000199305">
    <property type="component" value="Unassembled WGS sequence"/>
</dbReference>
<evidence type="ECO:0000313" key="1">
    <source>
        <dbReference type="EMBL" id="SDK12735.1"/>
    </source>
</evidence>
<gene>
    <name evidence="1" type="ORF">SAMN05216212_1563</name>
</gene>
<name>A0A1G8ZEA3_9GAMM</name>
<evidence type="ECO:0000313" key="2">
    <source>
        <dbReference type="Proteomes" id="UP000199305"/>
    </source>
</evidence>
<accession>A0A1G8ZEA3</accession>
<sequence length="132" mass="14950">MTPAEAHRVKRENFCNGVKGWFLFLQTDFGYRSEGPRASTQPNGSVIRDTFTFANSERDRLIKISNAYHPVDYGFEINCYRPSVSLNPGDAFLAAFMVKEEQDLAQGYLEGLAREFRKTYDGLIRGVSWPAG</sequence>
<dbReference type="EMBL" id="FNFH01000003">
    <property type="protein sequence ID" value="SDK12735.1"/>
    <property type="molecule type" value="Genomic_DNA"/>
</dbReference>
<dbReference type="OrthoDB" id="1438504at2"/>
<reference evidence="2" key="1">
    <citation type="submission" date="2016-10" db="EMBL/GenBank/DDBJ databases">
        <authorList>
            <person name="Varghese N."/>
            <person name="Submissions S."/>
        </authorList>
    </citation>
    <scope>NUCLEOTIDE SEQUENCE [LARGE SCALE GENOMIC DNA]</scope>
    <source>
        <strain evidence="2">CGMCC 1.10658</strain>
    </source>
</reference>